<evidence type="ECO:0000313" key="3">
    <source>
        <dbReference type="Proteomes" id="UP000011910"/>
    </source>
</evidence>
<reference evidence="2 3" key="1">
    <citation type="journal article" date="2013" name="Genome Announc.">
        <title>Draft Genome Sequence of Cesiribacter andamanensis Strain AMV16T, Isolated from a Soil Sample from a Mud Volcano in the Andaman Islands, India.</title>
        <authorList>
            <person name="Shivaji S."/>
            <person name="Ara S."/>
            <person name="Begum Z."/>
            <person name="Srinivas T.N."/>
            <person name="Singh A."/>
            <person name="Kumar Pinnaka A."/>
        </authorList>
    </citation>
    <scope>NUCLEOTIDE SEQUENCE [LARGE SCALE GENOMIC DNA]</scope>
    <source>
        <strain evidence="2 3">AMV16</strain>
    </source>
</reference>
<dbReference type="OrthoDB" id="709829at2"/>
<feature type="domain" description="Cyclic-phosphate processing Receiver" evidence="1">
    <location>
        <begin position="4"/>
        <end position="96"/>
    </location>
</feature>
<dbReference type="STRING" id="1279009.ADICEAN_03459"/>
<sequence length="107" mass="12610">MTNYKLYIDDIRTPKTSGWVVVRSFDEFVYTIKRKGIPSEISFDHDLGWDYINNQEMKSGYDCAKWLVENDILIQNFNVHSANPVGAKNISCLLENFIRFKEKYEYA</sequence>
<dbReference type="Proteomes" id="UP000011910">
    <property type="component" value="Unassembled WGS sequence"/>
</dbReference>
<name>M7NHY2_9BACT</name>
<keyword evidence="3" id="KW-1185">Reference proteome</keyword>
<dbReference type="EMBL" id="AODQ01000117">
    <property type="protein sequence ID" value="EMR01425.1"/>
    <property type="molecule type" value="Genomic_DNA"/>
</dbReference>
<dbReference type="InterPro" id="IPR046909">
    <property type="entry name" value="cREC_REC"/>
</dbReference>
<evidence type="ECO:0000313" key="2">
    <source>
        <dbReference type="EMBL" id="EMR01425.1"/>
    </source>
</evidence>
<gene>
    <name evidence="2" type="ORF">ADICEAN_03459</name>
</gene>
<organism evidence="2 3">
    <name type="scientific">Cesiribacter andamanensis AMV16</name>
    <dbReference type="NCBI Taxonomy" id="1279009"/>
    <lineage>
        <taxon>Bacteria</taxon>
        <taxon>Pseudomonadati</taxon>
        <taxon>Bacteroidota</taxon>
        <taxon>Cytophagia</taxon>
        <taxon>Cytophagales</taxon>
        <taxon>Cesiribacteraceae</taxon>
        <taxon>Cesiribacter</taxon>
    </lineage>
</organism>
<accession>M7NHY2</accession>
<dbReference type="RefSeq" id="WP_009196842.1">
    <property type="nucleotide sequence ID" value="NZ_AODQ01000117.1"/>
</dbReference>
<evidence type="ECO:0000259" key="1">
    <source>
        <dbReference type="Pfam" id="PF20274"/>
    </source>
</evidence>
<protein>
    <recommendedName>
        <fullName evidence="1">Cyclic-phosphate processing Receiver domain-containing protein</fullName>
    </recommendedName>
</protein>
<dbReference type="Pfam" id="PF20274">
    <property type="entry name" value="cREC_REC"/>
    <property type="match status" value="1"/>
</dbReference>
<comment type="caution">
    <text evidence="2">The sequence shown here is derived from an EMBL/GenBank/DDBJ whole genome shotgun (WGS) entry which is preliminary data.</text>
</comment>
<dbReference type="AlphaFoldDB" id="M7NHY2"/>
<dbReference type="eggNOG" id="ENOG5032YS6">
    <property type="taxonomic scope" value="Bacteria"/>
</dbReference>
<proteinExistence type="predicted"/>